<sequence length="609" mass="63641">MKTPSPPILPPRALHWSIAASTAAAISYADRGTSAIAASSLLDELHWNESQLGQVQSAFFVGYALTQVFGGVLGGRSSSSTTSAKGSYNSIAIGSGSSDNDYYGKDKDAEETKLLNINNSNTATAISSTTQQQQQQKRQEGYRRILPLSLVLTGITTILFPMAAMAGPNWAILDRFSLGLLEGVLLPAAMAGVSSTTTTTTTTTTSSTDGIIVASDTTTTTSAALERHNSIKGKKDIKATASAIVIAGCYLGSAWAYLSAWIIFSETSQVHLAQWGFLQQDSASASVWPLLFYINGILSLFITGMFSSEFDLSGWRNNGSNNSSSSKNNTKRYDESTDILSSSAMVIMKDVITIAKETLSAKSGRAIVAAQIGQGALLYSIASWGPLYLERIADVSTTTATAVDTTSSLSFVSSTAVAASIAASSLIVPQITQALIGMSIGVGADKLSATIGSRLTRRSLQFISGVGPAMILVYLSLLTSDSNSGDGTTFQSPAFLFGVAQTISAISLGAVSVSHLEVATPSKSGAVYALGNVFAAISGSITVTLFGVLLDKDGQQQAATTTAASDFSLPFQIVAILSAVGSIFYSLSIESDLEIGMQETKKDHQSKSR</sequence>
<evidence type="ECO:0000313" key="7">
    <source>
        <dbReference type="Proteomes" id="UP001224775"/>
    </source>
</evidence>
<dbReference type="GO" id="GO:0016020">
    <property type="term" value="C:membrane"/>
    <property type="evidence" value="ECO:0007669"/>
    <property type="project" value="UniProtKB-SubCell"/>
</dbReference>
<feature type="transmembrane region" description="Helical" evidence="5">
    <location>
        <begin position="176"/>
        <end position="193"/>
    </location>
</feature>
<dbReference type="InterPro" id="IPR050382">
    <property type="entry name" value="MFS_Na/Anion_cotransporter"/>
</dbReference>
<keyword evidence="7" id="KW-1185">Reference proteome</keyword>
<feature type="transmembrane region" description="Helical" evidence="5">
    <location>
        <begin position="490"/>
        <end position="513"/>
    </location>
</feature>
<feature type="transmembrane region" description="Helical" evidence="5">
    <location>
        <begin position="569"/>
        <end position="587"/>
    </location>
</feature>
<keyword evidence="4 5" id="KW-0472">Membrane</keyword>
<gene>
    <name evidence="6" type="ORF">QTG54_012882</name>
</gene>
<accession>A0AAD8XZG8</accession>
<feature type="transmembrane region" description="Helical" evidence="5">
    <location>
        <begin position="241"/>
        <end position="264"/>
    </location>
</feature>
<evidence type="ECO:0000256" key="4">
    <source>
        <dbReference type="ARBA" id="ARBA00023136"/>
    </source>
</evidence>
<dbReference type="PANTHER" id="PTHR11662">
    <property type="entry name" value="SOLUTE CARRIER FAMILY 17"/>
    <property type="match status" value="1"/>
</dbReference>
<dbReference type="InterPro" id="IPR036259">
    <property type="entry name" value="MFS_trans_sf"/>
</dbReference>
<dbReference type="EMBL" id="JATAAI010000029">
    <property type="protein sequence ID" value="KAK1736282.1"/>
    <property type="molecule type" value="Genomic_DNA"/>
</dbReference>
<comment type="subcellular location">
    <subcellularLocation>
        <location evidence="1">Membrane</location>
        <topology evidence="1">Multi-pass membrane protein</topology>
    </subcellularLocation>
</comment>
<evidence type="ECO:0000313" key="6">
    <source>
        <dbReference type="EMBL" id="KAK1736282.1"/>
    </source>
</evidence>
<dbReference type="SUPFAM" id="SSF103473">
    <property type="entry name" value="MFS general substrate transporter"/>
    <property type="match status" value="2"/>
</dbReference>
<name>A0AAD8XZG8_9STRA</name>
<feature type="transmembrane region" description="Helical" evidence="5">
    <location>
        <begin position="145"/>
        <end position="164"/>
    </location>
</feature>
<organism evidence="6 7">
    <name type="scientific">Skeletonema marinoi</name>
    <dbReference type="NCBI Taxonomy" id="267567"/>
    <lineage>
        <taxon>Eukaryota</taxon>
        <taxon>Sar</taxon>
        <taxon>Stramenopiles</taxon>
        <taxon>Ochrophyta</taxon>
        <taxon>Bacillariophyta</taxon>
        <taxon>Coscinodiscophyceae</taxon>
        <taxon>Thalassiosirophycidae</taxon>
        <taxon>Thalassiosirales</taxon>
        <taxon>Skeletonemataceae</taxon>
        <taxon>Skeletonema</taxon>
        <taxon>Skeletonema marinoi-dohrnii complex</taxon>
    </lineage>
</organism>
<dbReference type="AlphaFoldDB" id="A0AAD8XZG8"/>
<keyword evidence="3 5" id="KW-1133">Transmembrane helix</keyword>
<feature type="transmembrane region" description="Helical" evidence="5">
    <location>
        <begin position="284"/>
        <end position="306"/>
    </location>
</feature>
<reference evidence="6" key="1">
    <citation type="submission" date="2023-06" db="EMBL/GenBank/DDBJ databases">
        <title>Survivors Of The Sea: Transcriptome response of Skeletonema marinoi to long-term dormancy.</title>
        <authorList>
            <person name="Pinder M.I.M."/>
            <person name="Kourtchenko O."/>
            <person name="Robertson E.K."/>
            <person name="Larsson T."/>
            <person name="Maumus F."/>
            <person name="Osuna-Cruz C.M."/>
            <person name="Vancaester E."/>
            <person name="Stenow R."/>
            <person name="Vandepoele K."/>
            <person name="Ploug H."/>
            <person name="Bruchert V."/>
            <person name="Godhe A."/>
            <person name="Topel M."/>
        </authorList>
    </citation>
    <scope>NUCLEOTIDE SEQUENCE</scope>
    <source>
        <strain evidence="6">R05AC</strain>
    </source>
</reference>
<evidence type="ECO:0000256" key="5">
    <source>
        <dbReference type="SAM" id="Phobius"/>
    </source>
</evidence>
<dbReference type="Proteomes" id="UP001224775">
    <property type="component" value="Unassembled WGS sequence"/>
</dbReference>
<feature type="transmembrane region" description="Helical" evidence="5">
    <location>
        <begin position="460"/>
        <end position="478"/>
    </location>
</feature>
<proteinExistence type="predicted"/>
<keyword evidence="2 5" id="KW-0812">Transmembrane</keyword>
<feature type="transmembrane region" description="Helical" evidence="5">
    <location>
        <begin position="525"/>
        <end position="549"/>
    </location>
</feature>
<comment type="caution">
    <text evidence="6">The sequence shown here is derived from an EMBL/GenBank/DDBJ whole genome shotgun (WGS) entry which is preliminary data.</text>
</comment>
<protein>
    <submittedName>
        <fullName evidence="6">Solute carrier family 17 protein</fullName>
    </submittedName>
</protein>
<evidence type="ECO:0000256" key="3">
    <source>
        <dbReference type="ARBA" id="ARBA00022989"/>
    </source>
</evidence>
<evidence type="ECO:0000256" key="2">
    <source>
        <dbReference type="ARBA" id="ARBA00022692"/>
    </source>
</evidence>
<dbReference type="PANTHER" id="PTHR11662:SF399">
    <property type="entry name" value="FI19708P1-RELATED"/>
    <property type="match status" value="1"/>
</dbReference>
<evidence type="ECO:0000256" key="1">
    <source>
        <dbReference type="ARBA" id="ARBA00004141"/>
    </source>
</evidence>
<dbReference type="Gene3D" id="1.20.1250.20">
    <property type="entry name" value="MFS general substrate transporter like domains"/>
    <property type="match status" value="2"/>
</dbReference>